<dbReference type="GO" id="GO:0016874">
    <property type="term" value="F:ligase activity"/>
    <property type="evidence" value="ECO:0007669"/>
    <property type="project" value="UniProtKB-KW"/>
</dbReference>
<name>A0A1Z1WS64_9ACTN</name>
<evidence type="ECO:0000313" key="6">
    <source>
        <dbReference type="EMBL" id="ARX89234.1"/>
    </source>
</evidence>
<dbReference type="OrthoDB" id="4005210at2"/>
<dbReference type="GO" id="GO:0005524">
    <property type="term" value="F:ATP binding"/>
    <property type="evidence" value="ECO:0007669"/>
    <property type="project" value="UniProtKB-UniRule"/>
</dbReference>
<keyword evidence="2 4" id="KW-0547">Nucleotide-binding</keyword>
<keyword evidence="3 4" id="KW-0067">ATP-binding</keyword>
<evidence type="ECO:0000256" key="3">
    <source>
        <dbReference type="ARBA" id="ARBA00022840"/>
    </source>
</evidence>
<protein>
    <recommendedName>
        <fullName evidence="5">ATP-grasp domain-containing protein</fullName>
    </recommendedName>
</protein>
<gene>
    <name evidence="6" type="ORF">SMD44_08721</name>
</gene>
<dbReference type="PANTHER" id="PTHR43585:SF2">
    <property type="entry name" value="ATP-GRASP ENZYME FSQD"/>
    <property type="match status" value="1"/>
</dbReference>
<keyword evidence="7" id="KW-1185">Reference proteome</keyword>
<organism evidence="6 7">
    <name type="scientific">Streptomyces alboflavus</name>
    <dbReference type="NCBI Taxonomy" id="67267"/>
    <lineage>
        <taxon>Bacteria</taxon>
        <taxon>Bacillati</taxon>
        <taxon>Actinomycetota</taxon>
        <taxon>Actinomycetes</taxon>
        <taxon>Kitasatosporales</taxon>
        <taxon>Streptomycetaceae</taxon>
        <taxon>Streptomyces</taxon>
    </lineage>
</organism>
<keyword evidence="1" id="KW-0436">Ligase</keyword>
<dbReference type="InterPro" id="IPR011761">
    <property type="entry name" value="ATP-grasp"/>
</dbReference>
<evidence type="ECO:0000259" key="5">
    <source>
        <dbReference type="PROSITE" id="PS50975"/>
    </source>
</evidence>
<dbReference type="SUPFAM" id="SSF56059">
    <property type="entry name" value="Glutathione synthetase ATP-binding domain-like"/>
    <property type="match status" value="1"/>
</dbReference>
<feature type="domain" description="ATP-grasp" evidence="5">
    <location>
        <begin position="101"/>
        <end position="299"/>
    </location>
</feature>
<evidence type="ECO:0000256" key="4">
    <source>
        <dbReference type="PROSITE-ProRule" id="PRU00409"/>
    </source>
</evidence>
<accession>A0A1Z1WS64</accession>
<dbReference type="Gene3D" id="3.30.470.20">
    <property type="entry name" value="ATP-grasp fold, B domain"/>
    <property type="match status" value="1"/>
</dbReference>
<dbReference type="Gene3D" id="3.40.50.20">
    <property type="match status" value="1"/>
</dbReference>
<dbReference type="AlphaFoldDB" id="A0A1Z1WS64"/>
<dbReference type="KEGG" id="salf:SMD44_08721"/>
<evidence type="ECO:0000256" key="2">
    <source>
        <dbReference type="ARBA" id="ARBA00022741"/>
    </source>
</evidence>
<dbReference type="PROSITE" id="PS50975">
    <property type="entry name" value="ATP_GRASP"/>
    <property type="match status" value="1"/>
</dbReference>
<proteinExistence type="predicted"/>
<dbReference type="STRING" id="67267.GCA_000716675_00610"/>
<dbReference type="eggNOG" id="COG1181">
    <property type="taxonomic scope" value="Bacteria"/>
</dbReference>
<evidence type="ECO:0000256" key="1">
    <source>
        <dbReference type="ARBA" id="ARBA00022598"/>
    </source>
</evidence>
<sequence length="384" mass="42076">MPSIIVVGYRDDLDRAVRSRGFDPYYLVQAPMSPPPGLRCTRVADMENAQELLRAVLSARIDDVAGVLSVHEMGVFGAAYLRQQLDLPGNRDSKATLYFRDKYLQKSGLPDGVRRARCRHVAPGTSFADLAADLGDVFVVKPATGAGSLRTEIVRTPDEYERALEQLPGHSDVGVVAESFIDAPEVYTDGIWEGGELRWSSMSSNHIAPLSAVKGGVLAAHVLDRRRQPDLFRQAEELAGQVLSSLGAPDCVFHMETFVEESGLTLGECAIRLPGALSPNVNKLTYGVDLFDAEISLALGEKITQELDGGTPERFYGYILLRRSQALTQADFERAFTFDEIDYPSSPDVPLGPYGRVGQAVVSDEDELQLQKTIEDIVRFNELG</sequence>
<dbReference type="EMBL" id="CP021748">
    <property type="protein sequence ID" value="ARX89234.1"/>
    <property type="molecule type" value="Genomic_DNA"/>
</dbReference>
<dbReference type="Proteomes" id="UP000195880">
    <property type="component" value="Chromosome"/>
</dbReference>
<reference evidence="6 7" key="1">
    <citation type="submission" date="2017-05" db="EMBL/GenBank/DDBJ databases">
        <title>Streptomyces alboflavus Genome sequencing and assembly.</title>
        <authorList>
            <person name="Wang Y."/>
            <person name="Du B."/>
            <person name="Ding Y."/>
            <person name="Liu H."/>
            <person name="Hou Q."/>
            <person name="Liu K."/>
            <person name="Wang C."/>
            <person name="Yao L."/>
        </authorList>
    </citation>
    <scope>NUCLEOTIDE SEQUENCE [LARGE SCALE GENOMIC DNA]</scope>
    <source>
        <strain evidence="6 7">MDJK44</strain>
    </source>
</reference>
<evidence type="ECO:0000313" key="7">
    <source>
        <dbReference type="Proteomes" id="UP000195880"/>
    </source>
</evidence>
<dbReference type="PANTHER" id="PTHR43585">
    <property type="entry name" value="FUMIPYRROLE BIOSYNTHESIS PROTEIN C"/>
    <property type="match status" value="1"/>
</dbReference>
<dbReference type="RefSeq" id="WP_087887182.1">
    <property type="nucleotide sequence ID" value="NZ_CP021748.1"/>
</dbReference>
<dbReference type="InterPro" id="IPR052032">
    <property type="entry name" value="ATP-dep_AA_Ligase"/>
</dbReference>
<dbReference type="GO" id="GO:0046872">
    <property type="term" value="F:metal ion binding"/>
    <property type="evidence" value="ECO:0007669"/>
    <property type="project" value="InterPro"/>
</dbReference>